<evidence type="ECO:0000256" key="2">
    <source>
        <dbReference type="ARBA" id="ARBA00004496"/>
    </source>
</evidence>
<evidence type="ECO:0000256" key="10">
    <source>
        <dbReference type="ARBA" id="ARBA00022679"/>
    </source>
</evidence>
<comment type="subcellular location">
    <subcellularLocation>
        <location evidence="2">Cytoplasm</location>
    </subcellularLocation>
</comment>
<dbReference type="EMBL" id="KZ303539">
    <property type="protein sequence ID" value="PIA13361.1"/>
    <property type="molecule type" value="Genomic_DNA"/>
</dbReference>
<evidence type="ECO:0000259" key="15">
    <source>
        <dbReference type="Pfam" id="PF08029"/>
    </source>
</evidence>
<dbReference type="PROSITE" id="PS01316">
    <property type="entry name" value="ATP_P_PHORIBOSYLTR"/>
    <property type="match status" value="1"/>
</dbReference>
<comment type="catalytic activity">
    <reaction evidence="1">
        <text>1-(5-phospho-beta-D-ribosyl)-ATP + diphosphate = 5-phospho-alpha-D-ribose 1-diphosphate + ATP</text>
        <dbReference type="Rhea" id="RHEA:18473"/>
        <dbReference type="ChEBI" id="CHEBI:30616"/>
        <dbReference type="ChEBI" id="CHEBI:33019"/>
        <dbReference type="ChEBI" id="CHEBI:58017"/>
        <dbReference type="ChEBI" id="CHEBI:73183"/>
        <dbReference type="EC" id="2.4.2.17"/>
    </reaction>
</comment>
<dbReference type="Proteomes" id="UP000242474">
    <property type="component" value="Unassembled WGS sequence"/>
</dbReference>
<evidence type="ECO:0000256" key="9">
    <source>
        <dbReference type="ARBA" id="ARBA00022676"/>
    </source>
</evidence>
<evidence type="ECO:0000256" key="11">
    <source>
        <dbReference type="ARBA" id="ARBA00022741"/>
    </source>
</evidence>
<dbReference type="AlphaFoldDB" id="A0A2G5B300"/>
<evidence type="ECO:0000256" key="13">
    <source>
        <dbReference type="ARBA" id="ARBA00023102"/>
    </source>
</evidence>
<dbReference type="EC" id="2.4.2.17" evidence="5"/>
<dbReference type="Gene3D" id="3.40.190.10">
    <property type="entry name" value="Periplasmic binding protein-like II"/>
    <property type="match status" value="2"/>
</dbReference>
<dbReference type="HAMAP" id="MF_00079">
    <property type="entry name" value="HisG_Long"/>
    <property type="match status" value="1"/>
</dbReference>
<dbReference type="Gene3D" id="3.30.70.120">
    <property type="match status" value="1"/>
</dbReference>
<proteinExistence type="inferred from homology"/>
<dbReference type="Pfam" id="PF08029">
    <property type="entry name" value="HisG_C"/>
    <property type="match status" value="1"/>
</dbReference>
<dbReference type="SUPFAM" id="SSF54913">
    <property type="entry name" value="GlnB-like"/>
    <property type="match status" value="1"/>
</dbReference>
<feature type="domain" description="Histidine biosynthesis HisG C-terminal" evidence="15">
    <location>
        <begin position="231"/>
        <end position="303"/>
    </location>
</feature>
<dbReference type="GO" id="GO:0005737">
    <property type="term" value="C:cytoplasm"/>
    <property type="evidence" value="ECO:0007669"/>
    <property type="project" value="UniProtKB-SubCell"/>
</dbReference>
<keyword evidence="8" id="KW-0028">Amino-acid biosynthesis</keyword>
<evidence type="ECO:0000256" key="4">
    <source>
        <dbReference type="ARBA" id="ARBA00009372"/>
    </source>
</evidence>
<comment type="pathway">
    <text evidence="3">Amino-acid biosynthesis; L-histidine biosynthesis; L-histidine from 5-phospho-alpha-D-ribose 1-diphosphate: step 1/9.</text>
</comment>
<dbReference type="GO" id="GO:0005524">
    <property type="term" value="F:ATP binding"/>
    <property type="evidence" value="ECO:0007669"/>
    <property type="project" value="UniProtKB-KW"/>
</dbReference>
<keyword evidence="13" id="KW-0368">Histidine biosynthesis</keyword>
<dbReference type="InterPro" id="IPR011322">
    <property type="entry name" value="N-reg_PII-like_a/b"/>
</dbReference>
<dbReference type="FunFam" id="3.30.70.120:FF:000003">
    <property type="entry name" value="ATP phosphoribosyltransferase"/>
    <property type="match status" value="1"/>
</dbReference>
<feature type="domain" description="ATP phosphoribosyltransferase catalytic" evidence="14">
    <location>
        <begin position="65"/>
        <end position="226"/>
    </location>
</feature>
<keyword evidence="17" id="KW-1185">Reference proteome</keyword>
<dbReference type="NCBIfam" id="TIGR03455">
    <property type="entry name" value="HisG_C-term"/>
    <property type="match status" value="1"/>
</dbReference>
<evidence type="ECO:0000256" key="5">
    <source>
        <dbReference type="ARBA" id="ARBA00011946"/>
    </source>
</evidence>
<dbReference type="STRING" id="763665.A0A2G5B300"/>
<evidence type="ECO:0000256" key="12">
    <source>
        <dbReference type="ARBA" id="ARBA00022840"/>
    </source>
</evidence>
<keyword evidence="11" id="KW-0547">Nucleotide-binding</keyword>
<comment type="similarity">
    <text evidence="4">Belongs to the ATP phosphoribosyltransferase family.</text>
</comment>
<organism evidence="16 17">
    <name type="scientific">Coemansia reversa (strain ATCC 12441 / NRRL 1564)</name>
    <dbReference type="NCBI Taxonomy" id="763665"/>
    <lineage>
        <taxon>Eukaryota</taxon>
        <taxon>Fungi</taxon>
        <taxon>Fungi incertae sedis</taxon>
        <taxon>Zoopagomycota</taxon>
        <taxon>Kickxellomycotina</taxon>
        <taxon>Kickxellomycetes</taxon>
        <taxon>Kickxellales</taxon>
        <taxon>Kickxellaceae</taxon>
        <taxon>Coemansia</taxon>
    </lineage>
</organism>
<evidence type="ECO:0000256" key="1">
    <source>
        <dbReference type="ARBA" id="ARBA00000915"/>
    </source>
</evidence>
<evidence type="ECO:0000259" key="14">
    <source>
        <dbReference type="Pfam" id="PF01634"/>
    </source>
</evidence>
<keyword evidence="7" id="KW-0963">Cytoplasm</keyword>
<evidence type="ECO:0000256" key="7">
    <source>
        <dbReference type="ARBA" id="ARBA00022490"/>
    </source>
</evidence>
<dbReference type="InterPro" id="IPR013820">
    <property type="entry name" value="ATP_PRibTrfase_cat"/>
</dbReference>
<dbReference type="PANTHER" id="PTHR21403:SF8">
    <property type="entry name" value="ATP PHOSPHORIBOSYLTRANSFERASE"/>
    <property type="match status" value="1"/>
</dbReference>
<keyword evidence="10 16" id="KW-0808">Transferase</keyword>
<evidence type="ECO:0000256" key="3">
    <source>
        <dbReference type="ARBA" id="ARBA00004667"/>
    </source>
</evidence>
<dbReference type="InterPro" id="IPR018198">
    <property type="entry name" value="ATP_PRibTrfase_CS"/>
</dbReference>
<dbReference type="InterPro" id="IPR001348">
    <property type="entry name" value="ATP_PRibTrfase_HisG"/>
</dbReference>
<keyword evidence="9 16" id="KW-0328">Glycosyltransferase</keyword>
<dbReference type="InterPro" id="IPR020621">
    <property type="entry name" value="ATP-PRT_HisG_long"/>
</dbReference>
<dbReference type="InterPro" id="IPR015867">
    <property type="entry name" value="N-reg_PII/ATP_PRibTrfase_C"/>
</dbReference>
<dbReference type="NCBIfam" id="TIGR00070">
    <property type="entry name" value="hisG"/>
    <property type="match status" value="1"/>
</dbReference>
<evidence type="ECO:0000256" key="8">
    <source>
        <dbReference type="ARBA" id="ARBA00022605"/>
    </source>
</evidence>
<name>A0A2G5B300_COERN</name>
<dbReference type="SUPFAM" id="SSF53850">
    <property type="entry name" value="Periplasmic binding protein-like II"/>
    <property type="match status" value="1"/>
</dbReference>
<dbReference type="FunFam" id="3.40.190.10:FF:000123">
    <property type="entry name" value="HIS1p ATP phosphoribosyltransferase"/>
    <property type="match status" value="1"/>
</dbReference>
<dbReference type="Pfam" id="PF01634">
    <property type="entry name" value="HisG"/>
    <property type="match status" value="1"/>
</dbReference>
<protein>
    <recommendedName>
        <fullName evidence="6">ATP phosphoribosyltransferase</fullName>
        <ecNumber evidence="5">2.4.2.17</ecNumber>
    </recommendedName>
</protein>
<dbReference type="GO" id="GO:0000105">
    <property type="term" value="P:L-histidine biosynthetic process"/>
    <property type="evidence" value="ECO:0007669"/>
    <property type="project" value="UniProtKB-UniPathway"/>
</dbReference>
<dbReference type="InterPro" id="IPR013115">
    <property type="entry name" value="HisG_C"/>
</dbReference>
<dbReference type="GO" id="GO:0000287">
    <property type="term" value="F:magnesium ion binding"/>
    <property type="evidence" value="ECO:0007669"/>
    <property type="project" value="InterPro"/>
</dbReference>
<accession>A0A2G5B300</accession>
<evidence type="ECO:0000313" key="17">
    <source>
        <dbReference type="Proteomes" id="UP000242474"/>
    </source>
</evidence>
<evidence type="ECO:0000313" key="16">
    <source>
        <dbReference type="EMBL" id="PIA13361.1"/>
    </source>
</evidence>
<dbReference type="GO" id="GO:0003879">
    <property type="term" value="F:ATP phosphoribosyltransferase activity"/>
    <property type="evidence" value="ECO:0007669"/>
    <property type="project" value="UniProtKB-EC"/>
</dbReference>
<evidence type="ECO:0000256" key="6">
    <source>
        <dbReference type="ARBA" id="ARBA00020998"/>
    </source>
</evidence>
<gene>
    <name evidence="16" type="ORF">COEREDRAFT_83542</name>
</gene>
<dbReference type="OrthoDB" id="2574at2759"/>
<dbReference type="PANTHER" id="PTHR21403">
    <property type="entry name" value="ATP PHOSPHORIBOSYLTRANSFERASE ATP-PRTASE"/>
    <property type="match status" value="1"/>
</dbReference>
<sequence>MAGSYINTSLPDVSDRMLFAVPKKGRLYDQCLSLLNNIGIEFNRKPRHDIALVTNMPIALVFLPAADIATYVAKGNIDIGITGLDIIRESESENDVVELVRLGFGKCKLQVQAPAMDQRLVTAKDLVGKRIVTSFINLTRQRFAELEGVDDPNNIKTQVRFVSGSVEAACGLGLADGIVDLVESGDTMRAAGLHAVDTILDTESVLISNNHLRFPKLVDTIRQRVEGILAARKYVLCQYNIEREHLEKACRVASGRKAPTVTQLDQHGWVAVSVMIERKSLAAKMDELKEIGAIDILVLQISNTRV</sequence>
<keyword evidence="12" id="KW-0067">ATP-binding</keyword>
<reference evidence="16 17" key="1">
    <citation type="journal article" date="2015" name="Genome Biol. Evol.">
        <title>Phylogenomic analyses indicate that early fungi evolved digesting cell walls of algal ancestors of land plants.</title>
        <authorList>
            <person name="Chang Y."/>
            <person name="Wang S."/>
            <person name="Sekimoto S."/>
            <person name="Aerts A.L."/>
            <person name="Choi C."/>
            <person name="Clum A."/>
            <person name="LaButti K.M."/>
            <person name="Lindquist E.A."/>
            <person name="Yee Ngan C."/>
            <person name="Ohm R.A."/>
            <person name="Salamov A.A."/>
            <person name="Grigoriev I.V."/>
            <person name="Spatafora J.W."/>
            <person name="Berbee M.L."/>
        </authorList>
    </citation>
    <scope>NUCLEOTIDE SEQUENCE [LARGE SCALE GENOMIC DNA]</scope>
    <source>
        <strain evidence="16 17">NRRL 1564</strain>
    </source>
</reference>
<dbReference type="UniPathway" id="UPA00031">
    <property type="reaction ID" value="UER00006"/>
</dbReference>